<keyword evidence="5" id="KW-0614">Plasmid</keyword>
<dbReference type="PANTHER" id="PTHR30154">
    <property type="entry name" value="LEUCINE-RESPONSIVE REGULATORY PROTEIN"/>
    <property type="match status" value="1"/>
</dbReference>
<evidence type="ECO:0000256" key="1">
    <source>
        <dbReference type="ARBA" id="ARBA00023015"/>
    </source>
</evidence>
<dbReference type="InterPro" id="IPR000485">
    <property type="entry name" value="AsnC-type_HTH_dom"/>
</dbReference>
<dbReference type="Gene3D" id="1.10.10.10">
    <property type="entry name" value="Winged helix-like DNA-binding domain superfamily/Winged helix DNA-binding domain"/>
    <property type="match status" value="1"/>
</dbReference>
<dbReference type="RefSeq" id="WP_082317351.1">
    <property type="nucleotide sequence ID" value="NZ_CP046730.1"/>
</dbReference>
<evidence type="ECO:0000313" key="5">
    <source>
        <dbReference type="EMBL" id="QUP56022.1"/>
    </source>
</evidence>
<dbReference type="Pfam" id="PF01037">
    <property type="entry name" value="AsnC_trans_reg"/>
    <property type="match status" value="1"/>
</dbReference>
<dbReference type="InterPro" id="IPR011008">
    <property type="entry name" value="Dimeric_a/b-barrel"/>
</dbReference>
<dbReference type="InterPro" id="IPR019888">
    <property type="entry name" value="Tscrpt_reg_AsnC-like"/>
</dbReference>
<keyword evidence="1" id="KW-0805">Transcription regulation</keyword>
<keyword evidence="6" id="KW-1185">Reference proteome</keyword>
<protein>
    <submittedName>
        <fullName evidence="5">Winged helix-turn-helix transcriptional regulator</fullName>
    </submittedName>
</protein>
<dbReference type="Proteomes" id="UP000677898">
    <property type="component" value="Plasmid pLLRS-1"/>
</dbReference>
<dbReference type="EMBL" id="CP046730">
    <property type="protein sequence ID" value="QUP56022.1"/>
    <property type="molecule type" value="Genomic_DNA"/>
</dbReference>
<sequence length="145" mass="16307">MSISSLDDTDRELIGLLRDNARMSIVTLAKKLRVARATVQNRIARLERDGVIVGYTVRLRPNVDTQRIRAITCIAVEGNRATEIRRRLTGHPNVVALHTTNGRWDLVAELRTDTLEAFDTVLNELRLIDGIANTETSILLSTYKL</sequence>
<dbReference type="PRINTS" id="PR00033">
    <property type="entry name" value="HTHASNC"/>
</dbReference>
<dbReference type="PANTHER" id="PTHR30154:SF34">
    <property type="entry name" value="TRANSCRIPTIONAL REGULATOR AZLB"/>
    <property type="match status" value="1"/>
</dbReference>
<proteinExistence type="predicted"/>
<name>A0ABX7ZL26_9RALS</name>
<evidence type="ECO:0000259" key="4">
    <source>
        <dbReference type="PROSITE" id="PS50956"/>
    </source>
</evidence>
<evidence type="ECO:0000256" key="3">
    <source>
        <dbReference type="ARBA" id="ARBA00023163"/>
    </source>
</evidence>
<keyword evidence="2" id="KW-0238">DNA-binding</keyword>
<dbReference type="InterPro" id="IPR019887">
    <property type="entry name" value="Tscrpt_reg_AsnC/Lrp_C"/>
</dbReference>
<keyword evidence="3" id="KW-0804">Transcription</keyword>
<dbReference type="Gene3D" id="3.30.70.920">
    <property type="match status" value="1"/>
</dbReference>
<dbReference type="InterPro" id="IPR036388">
    <property type="entry name" value="WH-like_DNA-bd_sf"/>
</dbReference>
<dbReference type="Pfam" id="PF13412">
    <property type="entry name" value="HTH_24"/>
    <property type="match status" value="1"/>
</dbReference>
<dbReference type="SUPFAM" id="SSF54909">
    <property type="entry name" value="Dimeric alpha+beta barrel"/>
    <property type="match status" value="1"/>
</dbReference>
<geneLocation type="plasmid" evidence="5 6">
    <name>pLLRS-1</name>
</geneLocation>
<organism evidence="5 6">
    <name type="scientific">Ralstonia syzygii</name>
    <dbReference type="NCBI Taxonomy" id="28097"/>
    <lineage>
        <taxon>Bacteria</taxon>
        <taxon>Pseudomonadati</taxon>
        <taxon>Pseudomonadota</taxon>
        <taxon>Betaproteobacteria</taxon>
        <taxon>Burkholderiales</taxon>
        <taxon>Burkholderiaceae</taxon>
        <taxon>Ralstonia</taxon>
        <taxon>Ralstonia solanacearum species complex</taxon>
    </lineage>
</organism>
<dbReference type="SUPFAM" id="SSF46785">
    <property type="entry name" value="Winged helix' DNA-binding domain"/>
    <property type="match status" value="1"/>
</dbReference>
<evidence type="ECO:0000313" key="6">
    <source>
        <dbReference type="Proteomes" id="UP000677898"/>
    </source>
</evidence>
<feature type="domain" description="HTH asnC-type" evidence="4">
    <location>
        <begin position="6"/>
        <end position="92"/>
    </location>
</feature>
<accession>A0ABX7ZL26</accession>
<dbReference type="GeneID" id="97323150"/>
<dbReference type="InterPro" id="IPR036390">
    <property type="entry name" value="WH_DNA-bd_sf"/>
</dbReference>
<reference evidence="5 6" key="1">
    <citation type="journal article" date="2021" name="Phytopathology">
        <title>Complete genome sequence of Ralstonia syzygii subsp. indonesiensis strain LLRS-1, isolated from wilted tobacco in China.</title>
        <authorList>
            <person name="Lu C.H."/>
            <person name="Li J.Y."/>
            <person name="Mi M.G."/>
            <person name="Lin Z.L."/>
            <person name="Jiang N."/>
            <person name="Gai X."/>
            <person name="Ma J.H."/>
            <person name="Lei L.P."/>
            <person name="Xia Z.Y."/>
        </authorList>
    </citation>
    <scope>NUCLEOTIDE SEQUENCE [LARGE SCALE GENOMIC DNA]</scope>
    <source>
        <strain evidence="5 6">LLRS-1</strain>
    </source>
</reference>
<gene>
    <name evidence="5" type="ORF">GO998_20085</name>
</gene>
<dbReference type="PROSITE" id="PS50956">
    <property type="entry name" value="HTH_ASNC_2"/>
    <property type="match status" value="1"/>
</dbReference>
<evidence type="ECO:0000256" key="2">
    <source>
        <dbReference type="ARBA" id="ARBA00023125"/>
    </source>
</evidence>
<dbReference type="SMART" id="SM00344">
    <property type="entry name" value="HTH_ASNC"/>
    <property type="match status" value="1"/>
</dbReference>